<evidence type="ECO:0000256" key="1">
    <source>
        <dbReference type="SAM" id="Coils"/>
    </source>
</evidence>
<keyword evidence="1" id="KW-0175">Coiled coil</keyword>
<organism evidence="2 3">
    <name type="scientific">Piedraia hortae CBS 480.64</name>
    <dbReference type="NCBI Taxonomy" id="1314780"/>
    <lineage>
        <taxon>Eukaryota</taxon>
        <taxon>Fungi</taxon>
        <taxon>Dikarya</taxon>
        <taxon>Ascomycota</taxon>
        <taxon>Pezizomycotina</taxon>
        <taxon>Dothideomycetes</taxon>
        <taxon>Dothideomycetidae</taxon>
        <taxon>Capnodiales</taxon>
        <taxon>Piedraiaceae</taxon>
        <taxon>Piedraia</taxon>
    </lineage>
</organism>
<protein>
    <submittedName>
        <fullName evidence="2">Uncharacterized protein</fullName>
    </submittedName>
</protein>
<accession>A0A6A7C8L5</accession>
<keyword evidence="3" id="KW-1185">Reference proteome</keyword>
<dbReference type="AlphaFoldDB" id="A0A6A7C8L5"/>
<evidence type="ECO:0000313" key="3">
    <source>
        <dbReference type="Proteomes" id="UP000799421"/>
    </source>
</evidence>
<feature type="coiled-coil region" evidence="1">
    <location>
        <begin position="21"/>
        <end position="76"/>
    </location>
</feature>
<sequence>MRQGTLVDNINSSLAAPPSLNAQFNKLQAQLEEEKDARQAELLKTKTEREAHEKQIQALRTQIEEAKRAKEATLRENGGLHERLGSLVGEVKLLKARLDDLHHDYESTNGEILTELPHLAGDIAFVAKQWNSWERDLKAKHSQALMNLRSSLEEQMSSLKQQFTVAMDTKVQELELKRKAELAELKSRMEKEHVEEINAIRAEKDTGFGHHISYNTYRLLFADLKRGIKSLVASLELLVETRTSSISTSPSLVQKLPPSFSQRYPDLVGQLQPLEDAALGVEEHPAANRIKVKAQMLSNISKELSSAAHWSRQLTRYQHMTLPSPIAAADIFSWVANERPFIQLRDQLTRKIETSQDRSPSTSGANKLRLNKERHQIHDSIAILARIIDIHRAVRGREALATYWQSTTPEKIKAATVAKIARQTTDLFGEWDKLISASRRTLTPQAKHRQDLDVDRAVFDKLRELHEGQDRLEDIVLKRATLEDMLGVITPQQIQDADKVIVEEMILWKQRERARLAALVERIQRPTVRLIRPR</sequence>
<gene>
    <name evidence="2" type="ORF">K470DRAFT_268004</name>
</gene>
<evidence type="ECO:0000313" key="2">
    <source>
        <dbReference type="EMBL" id="KAF2863582.1"/>
    </source>
</evidence>
<dbReference type="Proteomes" id="UP000799421">
    <property type="component" value="Unassembled WGS sequence"/>
</dbReference>
<proteinExistence type="predicted"/>
<reference evidence="2" key="1">
    <citation type="journal article" date="2020" name="Stud. Mycol.">
        <title>101 Dothideomycetes genomes: a test case for predicting lifestyles and emergence of pathogens.</title>
        <authorList>
            <person name="Haridas S."/>
            <person name="Albert R."/>
            <person name="Binder M."/>
            <person name="Bloem J."/>
            <person name="Labutti K."/>
            <person name="Salamov A."/>
            <person name="Andreopoulos B."/>
            <person name="Baker S."/>
            <person name="Barry K."/>
            <person name="Bills G."/>
            <person name="Bluhm B."/>
            <person name="Cannon C."/>
            <person name="Castanera R."/>
            <person name="Culley D."/>
            <person name="Daum C."/>
            <person name="Ezra D."/>
            <person name="Gonzalez J."/>
            <person name="Henrissat B."/>
            <person name="Kuo A."/>
            <person name="Liang C."/>
            <person name="Lipzen A."/>
            <person name="Lutzoni F."/>
            <person name="Magnuson J."/>
            <person name="Mondo S."/>
            <person name="Nolan M."/>
            <person name="Ohm R."/>
            <person name="Pangilinan J."/>
            <person name="Park H.-J."/>
            <person name="Ramirez L."/>
            <person name="Alfaro M."/>
            <person name="Sun H."/>
            <person name="Tritt A."/>
            <person name="Yoshinaga Y."/>
            <person name="Zwiers L.-H."/>
            <person name="Turgeon B."/>
            <person name="Goodwin S."/>
            <person name="Spatafora J."/>
            <person name="Crous P."/>
            <person name="Grigoriev I."/>
        </authorList>
    </citation>
    <scope>NUCLEOTIDE SEQUENCE</scope>
    <source>
        <strain evidence="2">CBS 480.64</strain>
    </source>
</reference>
<dbReference type="EMBL" id="MU005960">
    <property type="protein sequence ID" value="KAF2863582.1"/>
    <property type="molecule type" value="Genomic_DNA"/>
</dbReference>
<name>A0A6A7C8L5_9PEZI</name>